<gene>
    <name evidence="1" type="ORF">GSONMT00081726001</name>
</gene>
<reference evidence="1" key="2">
    <citation type="submission" date="2014-03" db="EMBL/GenBank/DDBJ databases">
        <authorList>
            <person name="Genoscope - CEA"/>
        </authorList>
    </citation>
    <scope>NUCLEOTIDE SEQUENCE</scope>
</reference>
<evidence type="ECO:0000313" key="1">
    <source>
        <dbReference type="EMBL" id="CDQ60402.1"/>
    </source>
</evidence>
<reference evidence="1" key="1">
    <citation type="journal article" date="2014" name="Nat. Commun.">
        <title>The rainbow trout genome provides novel insights into evolution after whole-genome duplication in vertebrates.</title>
        <authorList>
            <person name="Berthelot C."/>
            <person name="Brunet F."/>
            <person name="Chalopin D."/>
            <person name="Juanchich A."/>
            <person name="Bernard M."/>
            <person name="Noel B."/>
            <person name="Bento P."/>
            <person name="Da Silva C."/>
            <person name="Labadie K."/>
            <person name="Alberti A."/>
            <person name="Aury J.M."/>
            <person name="Louis A."/>
            <person name="Dehais P."/>
            <person name="Bardou P."/>
            <person name="Montfort J."/>
            <person name="Klopp C."/>
            <person name="Cabau C."/>
            <person name="Gaspin C."/>
            <person name="Thorgaard G.H."/>
            <person name="Boussaha M."/>
            <person name="Quillet E."/>
            <person name="Guyomard R."/>
            <person name="Galiana D."/>
            <person name="Bobe J."/>
            <person name="Volff J.N."/>
            <person name="Genet C."/>
            <person name="Wincker P."/>
            <person name="Jaillon O."/>
            <person name="Roest Crollius H."/>
            <person name="Guiguen Y."/>
        </authorList>
    </citation>
    <scope>NUCLEOTIDE SEQUENCE [LARGE SCALE GENOMIC DNA]</scope>
</reference>
<sequence length="79" mass="8414">MVLPQIMHAFSVAPFDQNLSIDGRCLTDDSATLGSLGVIPESVICLKADEPIADFAAMDDVYQVCMPEEGFKGTGLLGH</sequence>
<dbReference type="STRING" id="8022.A0A060VZW9"/>
<dbReference type="GO" id="GO:0004843">
    <property type="term" value="F:cysteine-type deubiquitinase activity"/>
    <property type="evidence" value="ECO:0007669"/>
    <property type="project" value="InterPro"/>
</dbReference>
<accession>A0A060VZW9</accession>
<dbReference type="AlphaFoldDB" id="A0A060VZW9"/>
<dbReference type="CDD" id="cd01795">
    <property type="entry name" value="Ubl_USP48"/>
    <property type="match status" value="1"/>
</dbReference>
<dbReference type="PaxDb" id="8022-A0A060VZW9"/>
<dbReference type="GO" id="GO:0016579">
    <property type="term" value="P:protein deubiquitination"/>
    <property type="evidence" value="ECO:0007669"/>
    <property type="project" value="InterPro"/>
</dbReference>
<dbReference type="InterPro" id="IPR044743">
    <property type="entry name" value="Ubl_USP48"/>
</dbReference>
<evidence type="ECO:0008006" key="3">
    <source>
        <dbReference type="Google" id="ProtNLM"/>
    </source>
</evidence>
<dbReference type="EMBL" id="FR904348">
    <property type="protein sequence ID" value="CDQ60402.1"/>
    <property type="molecule type" value="Genomic_DNA"/>
</dbReference>
<dbReference type="GO" id="GO:0004197">
    <property type="term" value="F:cysteine-type endopeptidase activity"/>
    <property type="evidence" value="ECO:0007669"/>
    <property type="project" value="InterPro"/>
</dbReference>
<proteinExistence type="predicted"/>
<organism evidence="1 2">
    <name type="scientific">Oncorhynchus mykiss</name>
    <name type="common">Rainbow trout</name>
    <name type="synonym">Salmo gairdneri</name>
    <dbReference type="NCBI Taxonomy" id="8022"/>
    <lineage>
        <taxon>Eukaryota</taxon>
        <taxon>Metazoa</taxon>
        <taxon>Chordata</taxon>
        <taxon>Craniata</taxon>
        <taxon>Vertebrata</taxon>
        <taxon>Euteleostomi</taxon>
        <taxon>Actinopterygii</taxon>
        <taxon>Neopterygii</taxon>
        <taxon>Teleostei</taxon>
        <taxon>Protacanthopterygii</taxon>
        <taxon>Salmoniformes</taxon>
        <taxon>Salmonidae</taxon>
        <taxon>Salmoninae</taxon>
        <taxon>Oncorhynchus</taxon>
    </lineage>
</organism>
<evidence type="ECO:0000313" key="2">
    <source>
        <dbReference type="Proteomes" id="UP000193380"/>
    </source>
</evidence>
<dbReference type="Proteomes" id="UP000193380">
    <property type="component" value="Unassembled WGS sequence"/>
</dbReference>
<protein>
    <recommendedName>
        <fullName evidence="3">Ubiquitin-like domain-containing protein</fullName>
    </recommendedName>
</protein>
<name>A0A060VZW9_ONCMY</name>
<dbReference type="InterPro" id="IPR029071">
    <property type="entry name" value="Ubiquitin-like_domsf"/>
</dbReference>
<dbReference type="SUPFAM" id="SSF54236">
    <property type="entry name" value="Ubiquitin-like"/>
    <property type="match status" value="1"/>
</dbReference>